<feature type="transmembrane region" description="Helical" evidence="1">
    <location>
        <begin position="135"/>
        <end position="159"/>
    </location>
</feature>
<feature type="transmembrane region" description="Helical" evidence="1">
    <location>
        <begin position="21"/>
        <end position="48"/>
    </location>
</feature>
<organism evidence="2 3">
    <name type="scientific">Mucilaginibacter gynuensis</name>
    <dbReference type="NCBI Taxonomy" id="1302236"/>
    <lineage>
        <taxon>Bacteria</taxon>
        <taxon>Pseudomonadati</taxon>
        <taxon>Bacteroidota</taxon>
        <taxon>Sphingobacteriia</taxon>
        <taxon>Sphingobacteriales</taxon>
        <taxon>Sphingobacteriaceae</taxon>
        <taxon>Mucilaginibacter</taxon>
    </lineage>
</organism>
<feature type="transmembrane region" description="Helical" evidence="1">
    <location>
        <begin position="180"/>
        <end position="205"/>
    </location>
</feature>
<keyword evidence="1" id="KW-0812">Transmembrane</keyword>
<keyword evidence="1" id="KW-1133">Transmembrane helix</keyword>
<feature type="transmembrane region" description="Helical" evidence="1">
    <location>
        <begin position="217"/>
        <end position="240"/>
    </location>
</feature>
<name>A0ABP8G0V1_9SPHI</name>
<dbReference type="RefSeq" id="WP_345210051.1">
    <property type="nucleotide sequence ID" value="NZ_BAABFT010000002.1"/>
</dbReference>
<keyword evidence="1" id="KW-0472">Membrane</keyword>
<evidence type="ECO:0000256" key="1">
    <source>
        <dbReference type="SAM" id="Phobius"/>
    </source>
</evidence>
<evidence type="ECO:0000313" key="3">
    <source>
        <dbReference type="Proteomes" id="UP001500582"/>
    </source>
</evidence>
<feature type="transmembrane region" description="Helical" evidence="1">
    <location>
        <begin position="60"/>
        <end position="79"/>
    </location>
</feature>
<dbReference type="Proteomes" id="UP001500582">
    <property type="component" value="Unassembled WGS sequence"/>
</dbReference>
<reference evidence="3" key="1">
    <citation type="journal article" date="2019" name="Int. J. Syst. Evol. Microbiol.">
        <title>The Global Catalogue of Microorganisms (GCM) 10K type strain sequencing project: providing services to taxonomists for standard genome sequencing and annotation.</title>
        <authorList>
            <consortium name="The Broad Institute Genomics Platform"/>
            <consortium name="The Broad Institute Genome Sequencing Center for Infectious Disease"/>
            <person name="Wu L."/>
            <person name="Ma J."/>
        </authorList>
    </citation>
    <scope>NUCLEOTIDE SEQUENCE [LARGE SCALE GENOMIC DNA]</scope>
    <source>
        <strain evidence="3">JCM 17705</strain>
    </source>
</reference>
<comment type="caution">
    <text evidence="2">The sequence shown here is derived from an EMBL/GenBank/DDBJ whole genome shotgun (WGS) entry which is preliminary data.</text>
</comment>
<evidence type="ECO:0000313" key="2">
    <source>
        <dbReference type="EMBL" id="GAA4315027.1"/>
    </source>
</evidence>
<gene>
    <name evidence="2" type="ORF">GCM10023149_11460</name>
</gene>
<dbReference type="EMBL" id="BAABFT010000002">
    <property type="protein sequence ID" value="GAA4315027.1"/>
    <property type="molecule type" value="Genomic_DNA"/>
</dbReference>
<proteinExistence type="predicted"/>
<protein>
    <recommendedName>
        <fullName evidence="4">Glycerophosphoryl diester phosphodiesterase membrane domain-containing protein</fullName>
    </recommendedName>
</protein>
<accession>A0ABP8G0V1</accession>
<keyword evidence="3" id="KW-1185">Reference proteome</keyword>
<evidence type="ECO:0008006" key="4">
    <source>
        <dbReference type="Google" id="ProtNLM"/>
    </source>
</evidence>
<feature type="transmembrane region" description="Helical" evidence="1">
    <location>
        <begin position="100"/>
        <end position="123"/>
    </location>
</feature>
<sequence>MYHPFSVIETIKTSWDILRKNFIPLIIYSVITLLIYKGVKIVTFIIFPDDDELLNNLTQIFAQMIVQTYLTLSFYKLILTLMDRAYYEFEFKDILPSLRMAFNFIVICIGFGILIAFLIFINLVLSRQNIVFSEVFTVIATLGLLYMLLRSIFCVCFIIDDDSKPLESLKQSFEITKDNFFKTLGIALSILVIMIITLIPINIIITFLHPSADADDYVFVLGYYAWFAIAFPAVQVIIMVTYRKLVYSHLDVDDDIAETN</sequence>